<evidence type="ECO:0000259" key="2">
    <source>
        <dbReference type="Pfam" id="PF20906"/>
    </source>
</evidence>
<dbReference type="AlphaFoldDB" id="A0A382H0R6"/>
<feature type="domain" description="S-Me-THD-like C-terminal" evidence="2">
    <location>
        <begin position="153"/>
        <end position="344"/>
    </location>
</feature>
<name>A0A382H0R6_9ZZZZ</name>
<feature type="domain" description="S-Me-THD N-terminal" evidence="1">
    <location>
        <begin position="2"/>
        <end position="150"/>
    </location>
</feature>
<gene>
    <name evidence="3" type="ORF">METZ01_LOCUS233742</name>
</gene>
<accession>A0A382H0R6</accession>
<dbReference type="InterPro" id="IPR024071">
    <property type="entry name" value="S-Me-THD_C_sf"/>
</dbReference>
<dbReference type="InterPro" id="IPR048350">
    <property type="entry name" value="S-Me-THD-like_C"/>
</dbReference>
<dbReference type="InterPro" id="IPR010318">
    <property type="entry name" value="S-Me-THD_N"/>
</dbReference>
<evidence type="ECO:0000313" key="3">
    <source>
        <dbReference type="EMBL" id="SVB80888.1"/>
    </source>
</evidence>
<protein>
    <recommendedName>
        <fullName evidence="4">Hydantoinase A/oxoprolinase domain-containing protein</fullName>
    </recommendedName>
</protein>
<proteinExistence type="predicted"/>
<evidence type="ECO:0008006" key="4">
    <source>
        <dbReference type="Google" id="ProtNLM"/>
    </source>
</evidence>
<dbReference type="Gene3D" id="2.40.390.10">
    <property type="entry name" value="CV3147-like"/>
    <property type="match status" value="1"/>
</dbReference>
<dbReference type="Pfam" id="PF06032">
    <property type="entry name" value="S-Me-THD_N"/>
    <property type="match status" value="1"/>
</dbReference>
<dbReference type="EMBL" id="UINC01058528">
    <property type="protein sequence ID" value="SVB80888.1"/>
    <property type="molecule type" value="Genomic_DNA"/>
</dbReference>
<dbReference type="Pfam" id="PF20906">
    <property type="entry name" value="S-Me-THD_C"/>
    <property type="match status" value="1"/>
</dbReference>
<dbReference type="SUPFAM" id="SSF160991">
    <property type="entry name" value="CV3147-like"/>
    <property type="match status" value="1"/>
</dbReference>
<evidence type="ECO:0000259" key="1">
    <source>
        <dbReference type="Pfam" id="PF06032"/>
    </source>
</evidence>
<dbReference type="Gene3D" id="3.40.1610.10">
    <property type="entry name" value="CV3147-like domain"/>
    <property type="match status" value="1"/>
</dbReference>
<organism evidence="3">
    <name type="scientific">marine metagenome</name>
    <dbReference type="NCBI Taxonomy" id="408172"/>
    <lineage>
        <taxon>unclassified sequences</taxon>
        <taxon>metagenomes</taxon>
        <taxon>ecological metagenomes</taxon>
    </lineage>
</organism>
<reference evidence="3" key="1">
    <citation type="submission" date="2018-05" db="EMBL/GenBank/DDBJ databases">
        <authorList>
            <person name="Lanie J.A."/>
            <person name="Ng W.-L."/>
            <person name="Kazmierczak K.M."/>
            <person name="Andrzejewski T.M."/>
            <person name="Davidsen T.M."/>
            <person name="Wayne K.J."/>
            <person name="Tettelin H."/>
            <person name="Glass J.I."/>
            <person name="Rusch D."/>
            <person name="Podicherti R."/>
            <person name="Tsui H.-C.T."/>
            <person name="Winkler M.E."/>
        </authorList>
    </citation>
    <scope>NUCLEOTIDE SEQUENCE</scope>
</reference>
<sequence length="348" mass="37273">MGATFLGTGGGGDPYIATLMTRKAIEQNGSVTMLPLDEVPDDALIFACGNMGAPTVAIEKIMGADQPPAAVLALEAHLGRQADLLMAFEAGGSNSMMPIYNAAILGKPMVDADGMGRAFPEMQMVTFSVYGASGSPFALASEHGDTVILDIDDNNRAEYIGRGITIRMGARAAKASYPMDGATARRVSIPGTTSLCQAIGANLRESRELICDPFTNLIEMLSETNYEHAKVLYSGRVTDLIRETRDGWAIGKVVISGRDDENLEIEFQNEFLAARQGNQLRAIVPDLICILDSEMAQPITTERLRYGQRVSVMAVSAPPIMRTDEALAVFGPAGFGMESTFIPLEELP</sequence>
<dbReference type="InterPro" id="IPR027479">
    <property type="entry name" value="S-Me-THD_N_sf"/>
</dbReference>